<evidence type="ECO:0000259" key="4">
    <source>
        <dbReference type="Pfam" id="PF10342"/>
    </source>
</evidence>
<proteinExistence type="predicted"/>
<evidence type="ECO:0000313" key="5">
    <source>
        <dbReference type="EMBL" id="OIW35161.1"/>
    </source>
</evidence>
<organism evidence="5 6">
    <name type="scientific">Coniochaeta ligniaria NRRL 30616</name>
    <dbReference type="NCBI Taxonomy" id="1408157"/>
    <lineage>
        <taxon>Eukaryota</taxon>
        <taxon>Fungi</taxon>
        <taxon>Dikarya</taxon>
        <taxon>Ascomycota</taxon>
        <taxon>Pezizomycotina</taxon>
        <taxon>Sordariomycetes</taxon>
        <taxon>Sordariomycetidae</taxon>
        <taxon>Coniochaetales</taxon>
        <taxon>Coniochaetaceae</taxon>
        <taxon>Coniochaeta</taxon>
    </lineage>
</organism>
<feature type="compositionally biased region" description="Pro residues" evidence="2">
    <location>
        <begin position="166"/>
        <end position="177"/>
    </location>
</feature>
<dbReference type="InterPro" id="IPR018466">
    <property type="entry name" value="Kre9/Knh1-like_N"/>
</dbReference>
<gene>
    <name evidence="5" type="ORF">CONLIGDRAFT_43356</name>
</gene>
<dbReference type="EMBL" id="KV875093">
    <property type="protein sequence ID" value="OIW35161.1"/>
    <property type="molecule type" value="Genomic_DNA"/>
</dbReference>
<reference evidence="5 6" key="1">
    <citation type="submission" date="2016-10" db="EMBL/GenBank/DDBJ databases">
        <title>Draft genome sequence of Coniochaeta ligniaria NRRL30616, a lignocellulolytic fungus for bioabatement of inhibitors in plant biomass hydrolysates.</title>
        <authorList>
            <consortium name="DOE Joint Genome Institute"/>
            <person name="Jimenez D.J."/>
            <person name="Hector R.E."/>
            <person name="Riley R."/>
            <person name="Sun H."/>
            <person name="Grigoriev I.V."/>
            <person name="Van Elsas J.D."/>
            <person name="Nichols N.N."/>
        </authorList>
    </citation>
    <scope>NUCLEOTIDE SEQUENCE [LARGE SCALE GENOMIC DNA]</scope>
    <source>
        <strain evidence="5 6">NRRL 30616</strain>
    </source>
</reference>
<dbReference type="AlphaFoldDB" id="A0A1J7JP41"/>
<dbReference type="OrthoDB" id="2260257at2759"/>
<sequence>MRFTSTAAILALASSVFAQTPGFDVISKPTKDEVIPAGSTYLIDWEPSSNWTGTVTIDLLGGPDQAGLQLLSAIAKSVDSAAGEYSWVVDKTIGKLKTYGIRISLDSDPTIFQYSFPFAIQSNSSSSSSSSDSTAAPTSTSTAATSPPPAPRPRPSPRRRRALPRPARPAPPLHWLD</sequence>
<feature type="chain" id="PRO_5009645021" description="Yeast cell wall synthesis Kre9/Knh1-like N-terminal domain-containing protein" evidence="3">
    <location>
        <begin position="19"/>
        <end position="177"/>
    </location>
</feature>
<feature type="region of interest" description="Disordered" evidence="2">
    <location>
        <begin position="125"/>
        <end position="177"/>
    </location>
</feature>
<protein>
    <recommendedName>
        <fullName evidence="4">Yeast cell wall synthesis Kre9/Knh1-like N-terminal domain-containing protein</fullName>
    </recommendedName>
</protein>
<dbReference type="STRING" id="1408157.A0A1J7JP41"/>
<dbReference type="InParanoid" id="A0A1J7JP41"/>
<evidence type="ECO:0000313" key="6">
    <source>
        <dbReference type="Proteomes" id="UP000182658"/>
    </source>
</evidence>
<evidence type="ECO:0000256" key="3">
    <source>
        <dbReference type="SAM" id="SignalP"/>
    </source>
</evidence>
<dbReference type="PANTHER" id="PTHR40633">
    <property type="entry name" value="MATRIX PROTEIN, PUTATIVE (AFU_ORTHOLOGUE AFUA_8G05410)-RELATED"/>
    <property type="match status" value="1"/>
</dbReference>
<feature type="signal peptide" evidence="3">
    <location>
        <begin position="1"/>
        <end position="18"/>
    </location>
</feature>
<dbReference type="Pfam" id="PF10342">
    <property type="entry name" value="Kre9_KNH"/>
    <property type="match status" value="1"/>
</dbReference>
<keyword evidence="1 3" id="KW-0732">Signal</keyword>
<dbReference type="PANTHER" id="PTHR40633:SF1">
    <property type="entry name" value="GPI ANCHORED SERINE-THREONINE RICH PROTEIN (AFU_ORTHOLOGUE AFUA_1G03630)"/>
    <property type="match status" value="1"/>
</dbReference>
<accession>A0A1J7JP41</accession>
<feature type="compositionally biased region" description="Low complexity" evidence="2">
    <location>
        <begin position="125"/>
        <end position="145"/>
    </location>
</feature>
<keyword evidence="6" id="KW-1185">Reference proteome</keyword>
<dbReference type="InterPro" id="IPR052982">
    <property type="entry name" value="SRP1/TIP1-like"/>
</dbReference>
<evidence type="ECO:0000256" key="1">
    <source>
        <dbReference type="ARBA" id="ARBA00022729"/>
    </source>
</evidence>
<evidence type="ECO:0000256" key="2">
    <source>
        <dbReference type="SAM" id="MobiDB-lite"/>
    </source>
</evidence>
<dbReference type="Proteomes" id="UP000182658">
    <property type="component" value="Unassembled WGS sequence"/>
</dbReference>
<name>A0A1J7JP41_9PEZI</name>
<feature type="domain" description="Yeast cell wall synthesis Kre9/Knh1-like N-terminal" evidence="4">
    <location>
        <begin position="28"/>
        <end position="120"/>
    </location>
</feature>